<dbReference type="InterPro" id="IPR027954">
    <property type="entry name" value="Transcobalamin-like_C"/>
</dbReference>
<evidence type="ECO:0000259" key="3">
    <source>
        <dbReference type="Pfam" id="PF00432"/>
    </source>
</evidence>
<dbReference type="Pfam" id="PF00432">
    <property type="entry name" value="Prenyltrans"/>
    <property type="match status" value="1"/>
</dbReference>
<evidence type="ECO:0000313" key="5">
    <source>
        <dbReference type="EMBL" id="OGY45103.1"/>
    </source>
</evidence>
<dbReference type="EMBL" id="MHIB01000005">
    <property type="protein sequence ID" value="OGY45103.1"/>
    <property type="molecule type" value="Genomic_DNA"/>
</dbReference>
<dbReference type="STRING" id="1797532.A2729_05450"/>
<proteinExistence type="predicted"/>
<feature type="domain" description="Prenyltransferase alpha-alpha toroid" evidence="3">
    <location>
        <begin position="110"/>
        <end position="247"/>
    </location>
</feature>
<dbReference type="GO" id="GO:0003824">
    <property type="term" value="F:catalytic activity"/>
    <property type="evidence" value="ECO:0007669"/>
    <property type="project" value="InterPro"/>
</dbReference>
<accession>A0A1G1XYE6</accession>
<evidence type="ECO:0000256" key="2">
    <source>
        <dbReference type="SAM" id="SignalP"/>
    </source>
</evidence>
<gene>
    <name evidence="5" type="ORF">A2729_05450</name>
</gene>
<dbReference type="InterPro" id="IPR008930">
    <property type="entry name" value="Terpenoid_cyclase/PrenylTrfase"/>
</dbReference>
<dbReference type="PANTHER" id="PTHR10559:SF18">
    <property type="entry name" value="TRANSCOBALAMIN II"/>
    <property type="match status" value="1"/>
</dbReference>
<evidence type="ECO:0000256" key="1">
    <source>
        <dbReference type="ARBA" id="ARBA00022737"/>
    </source>
</evidence>
<organism evidence="5 6">
    <name type="scientific">Candidatus Buchananbacteria bacterium RIFCSPHIGHO2_01_FULL_39_14</name>
    <dbReference type="NCBI Taxonomy" id="1797532"/>
    <lineage>
        <taxon>Bacteria</taxon>
        <taxon>Candidatus Buchananiibacteriota</taxon>
    </lineage>
</organism>
<evidence type="ECO:0000313" key="6">
    <source>
        <dbReference type="Proteomes" id="UP000178930"/>
    </source>
</evidence>
<sequence>MQSKTKRQRITSIFLIFSFFLFPVFVSADTATAVNYLKSQSPDAWITMALAAAGETNINPDHLKQINGNLATDYAKAILALASVNENSETFGNVNYISQLKTYFADNQFGSPTLLNDDFWSILALASVNQKNINEVSAAKDFILANQNPDGGFSYAVSGESDTNDTAAAVMALVEAGLAPTHQAITNALDYLKIAQNADGGFGYQAGNDSDSGSDAWVISAIIKVNQDPNRWLKEGKNPVEHLLTLQDPDGGFWWVKPGTSEWNNKTMTAFAVIAISGKTFPVGYYQNNPDGESQNYHLRLEGKNSTICETEVGGTTALDLIKNAALNCGYTYNITQESFGPYLRAINDEVAEGLTGWLYFVNHISPAVGAADYLLKPGDEVLWYFGNWGWSPTKISADKIEINPGETINLKAEYFNGTEWLPLPQAKIKINEEEKTANAAGLAAVTINQSGVYQVYLETPEFIRSDKIQVTVGDTISQKVGLKVEIDQTDTGHVGGDAIALVVSPNLLDFGKLKPGQTAEQSVNLNNQGTVALTIGAQVSGEAVFINGLKIEGNLVNQYQTTMSSNSAKILNVSLTVPANYLASGIKNGELIFWGTSQ</sequence>
<dbReference type="Pfam" id="PF14478">
    <property type="entry name" value="DUF4430"/>
    <property type="match status" value="1"/>
</dbReference>
<dbReference type="SUPFAM" id="SSF48239">
    <property type="entry name" value="Terpenoid cyclases/Protein prenyltransferases"/>
    <property type="match status" value="1"/>
</dbReference>
<protein>
    <recommendedName>
        <fullName evidence="7">DUF4430 domain-containing protein</fullName>
    </recommendedName>
</protein>
<evidence type="ECO:0008006" key="7">
    <source>
        <dbReference type="Google" id="ProtNLM"/>
    </source>
</evidence>
<dbReference type="CDD" id="cd00688">
    <property type="entry name" value="ISOPREN_C2_like"/>
    <property type="match status" value="1"/>
</dbReference>
<dbReference type="AlphaFoldDB" id="A0A1G1XYE6"/>
<reference evidence="5 6" key="1">
    <citation type="journal article" date="2016" name="Nat. Commun.">
        <title>Thousands of microbial genomes shed light on interconnected biogeochemical processes in an aquifer system.</title>
        <authorList>
            <person name="Anantharaman K."/>
            <person name="Brown C.T."/>
            <person name="Hug L.A."/>
            <person name="Sharon I."/>
            <person name="Castelle C.J."/>
            <person name="Probst A.J."/>
            <person name="Thomas B.C."/>
            <person name="Singh A."/>
            <person name="Wilkins M.J."/>
            <person name="Karaoz U."/>
            <person name="Brodie E.L."/>
            <person name="Williams K.H."/>
            <person name="Hubbard S.S."/>
            <person name="Banfield J.F."/>
        </authorList>
    </citation>
    <scope>NUCLEOTIDE SEQUENCE [LARGE SCALE GENOMIC DNA]</scope>
</reference>
<feature type="chain" id="PRO_5009581430" description="DUF4430 domain-containing protein" evidence="2">
    <location>
        <begin position="29"/>
        <end position="599"/>
    </location>
</feature>
<keyword evidence="2" id="KW-0732">Signal</keyword>
<dbReference type="Proteomes" id="UP000178930">
    <property type="component" value="Unassembled WGS sequence"/>
</dbReference>
<dbReference type="PANTHER" id="PTHR10559">
    <property type="entry name" value="TRANSCOBALAMIN-1/GASTRIC INTRINSIC FACTOR"/>
    <property type="match status" value="1"/>
</dbReference>
<keyword evidence="1" id="KW-0677">Repeat</keyword>
<name>A0A1G1XYE6_9BACT</name>
<comment type="caution">
    <text evidence="5">The sequence shown here is derived from an EMBL/GenBank/DDBJ whole genome shotgun (WGS) entry which is preliminary data.</text>
</comment>
<feature type="domain" description="Transcobalamin-like C-terminal" evidence="4">
    <location>
        <begin position="315"/>
        <end position="387"/>
    </location>
</feature>
<dbReference type="InterPro" id="IPR051588">
    <property type="entry name" value="Cobalamin_Transport"/>
</dbReference>
<dbReference type="InterPro" id="IPR001330">
    <property type="entry name" value="Prenyltrans"/>
</dbReference>
<dbReference type="Gene3D" id="1.50.10.20">
    <property type="match status" value="1"/>
</dbReference>
<feature type="signal peptide" evidence="2">
    <location>
        <begin position="1"/>
        <end position="28"/>
    </location>
</feature>
<evidence type="ECO:0000259" key="4">
    <source>
        <dbReference type="Pfam" id="PF14478"/>
    </source>
</evidence>
<dbReference type="Gene3D" id="2.170.130.30">
    <property type="match status" value="1"/>
</dbReference>